<comment type="caution">
    <text evidence="3">The sequence shown here is derived from an EMBL/GenBank/DDBJ whole genome shotgun (WGS) entry which is preliminary data.</text>
</comment>
<evidence type="ECO:0000313" key="3">
    <source>
        <dbReference type="EMBL" id="ERT05934.1"/>
    </source>
</evidence>
<dbReference type="RefSeq" id="WP_023067786.1">
    <property type="nucleotide sequence ID" value="NZ_AUZM01000045.1"/>
</dbReference>
<accession>U7QDL0</accession>
<dbReference type="Pfam" id="PF01370">
    <property type="entry name" value="Epimerase"/>
    <property type="match status" value="1"/>
</dbReference>
<dbReference type="InterPro" id="IPR036291">
    <property type="entry name" value="NAD(P)-bd_dom_sf"/>
</dbReference>
<dbReference type="AlphaFoldDB" id="U7QDL0"/>
<organism evidence="3 4">
    <name type="scientific">Lyngbya aestuarii BL J</name>
    <dbReference type="NCBI Taxonomy" id="1348334"/>
    <lineage>
        <taxon>Bacteria</taxon>
        <taxon>Bacillati</taxon>
        <taxon>Cyanobacteriota</taxon>
        <taxon>Cyanophyceae</taxon>
        <taxon>Oscillatoriophycideae</taxon>
        <taxon>Oscillatoriales</taxon>
        <taxon>Microcoleaceae</taxon>
        <taxon>Lyngbya</taxon>
    </lineage>
</organism>
<evidence type="ECO:0000259" key="2">
    <source>
        <dbReference type="Pfam" id="PF01370"/>
    </source>
</evidence>
<name>U7QDL0_9CYAN</name>
<gene>
    <name evidence="3" type="ORF">M595_4090</name>
</gene>
<dbReference type="OrthoDB" id="9774199at2"/>
<comment type="similarity">
    <text evidence="1">Belongs to the NAD(P)-dependent epimerase/dehydratase family.</text>
</comment>
<dbReference type="SUPFAM" id="SSF51735">
    <property type="entry name" value="NAD(P)-binding Rossmann-fold domains"/>
    <property type="match status" value="1"/>
</dbReference>
<dbReference type="Proteomes" id="UP000017127">
    <property type="component" value="Unassembled WGS sequence"/>
</dbReference>
<feature type="domain" description="NAD-dependent epimerase/dehydratase" evidence="2">
    <location>
        <begin position="9"/>
        <end position="248"/>
    </location>
</feature>
<dbReference type="EMBL" id="AUZM01000045">
    <property type="protein sequence ID" value="ERT05934.1"/>
    <property type="molecule type" value="Genomic_DNA"/>
</dbReference>
<protein>
    <submittedName>
        <fullName evidence="3">Polysaccharide biosynthesis family protein</fullName>
    </submittedName>
</protein>
<reference evidence="3 4" key="1">
    <citation type="journal article" date="2013" name="Front. Microbiol.">
        <title>Comparative genomic analyses of the cyanobacterium, Lyngbya aestuarii BL J, a powerful hydrogen producer.</title>
        <authorList>
            <person name="Kothari A."/>
            <person name="Vaughn M."/>
            <person name="Garcia-Pichel F."/>
        </authorList>
    </citation>
    <scope>NUCLEOTIDE SEQUENCE [LARGE SCALE GENOMIC DNA]</scope>
    <source>
        <strain evidence="3 4">BL J</strain>
    </source>
</reference>
<evidence type="ECO:0000256" key="1">
    <source>
        <dbReference type="ARBA" id="ARBA00007637"/>
    </source>
</evidence>
<dbReference type="PANTHER" id="PTHR43000">
    <property type="entry name" value="DTDP-D-GLUCOSE 4,6-DEHYDRATASE-RELATED"/>
    <property type="match status" value="1"/>
</dbReference>
<proteinExistence type="inferred from homology"/>
<dbReference type="PATRIC" id="fig|1348334.3.peg.3955"/>
<sequence>MIEFKTDLVLVTGALGWLGTSLVKALAQGLTDCESLSQPSETLKIRCLILPHQDATILEKISDKIEVFKGDLRNPQDCDRFCEGAENAVLFHTAGIIHPQQINEFYQINVEGTKNLLNSAIQTGIKRAVIVSSNSPCGCNPHPDHLFDEKSPYNPYMNYGRSKMLMELAVQEYYQAGKIETVIIRPPWFYGPNQPPRQTLFFQMIREGKGPIVGDGNNLRSMAYVDNLCQGLLLAALTEKANGETYWIADEHPYSMNEIIDTVEKLLESEFHQTCKHKRLKLPVIASEVALGVDSLLQSLGLYQQKIHVLSEMNKTIACSIAKARRELNYHPQISLEEGMRRSLKWVFENYGGIDP</sequence>
<keyword evidence="4" id="KW-1185">Reference proteome</keyword>
<dbReference type="Gene3D" id="3.40.50.720">
    <property type="entry name" value="NAD(P)-binding Rossmann-like Domain"/>
    <property type="match status" value="1"/>
</dbReference>
<dbReference type="InterPro" id="IPR001509">
    <property type="entry name" value="Epimerase_deHydtase"/>
</dbReference>
<evidence type="ECO:0000313" key="4">
    <source>
        <dbReference type="Proteomes" id="UP000017127"/>
    </source>
</evidence>